<dbReference type="EMBL" id="JH712073">
    <property type="protein sequence ID" value="EFO17362.1"/>
    <property type="molecule type" value="Genomic_DNA"/>
</dbReference>
<dbReference type="GeneID" id="9948588"/>
<sequence length="116" mass="13304">MLLGINAKIVHHYARLIFRLNNGSLSAKFRPGTEMEVAFDPAVDHKGSQTTIALCFCAYMRSLFLRQFYNVTECLPVIFEGSNLYSNKLDLLHSCCPRQNENISSELWIKYVRGEQ</sequence>
<dbReference type="RefSeq" id="XP_003146708.1">
    <property type="nucleotide sequence ID" value="XM_003146660.1"/>
</dbReference>
<proteinExistence type="predicted"/>
<reference evidence="1" key="1">
    <citation type="submission" date="2012-04" db="EMBL/GenBank/DDBJ databases">
        <title>The Genome Sequence of Loa loa.</title>
        <authorList>
            <consortium name="The Broad Institute Genome Sequencing Platform"/>
            <consortium name="Broad Institute Genome Sequencing Center for Infectious Disease"/>
            <person name="Nutman T.B."/>
            <person name="Fink D.L."/>
            <person name="Russ C."/>
            <person name="Young S."/>
            <person name="Zeng Q."/>
            <person name="Gargeya S."/>
            <person name="Alvarado L."/>
            <person name="Berlin A."/>
            <person name="Chapman S.B."/>
            <person name="Chen Z."/>
            <person name="Freedman E."/>
            <person name="Gellesch M."/>
            <person name="Goldberg J."/>
            <person name="Griggs A."/>
            <person name="Gujja S."/>
            <person name="Heilman E.R."/>
            <person name="Heiman D."/>
            <person name="Howarth C."/>
            <person name="Mehta T."/>
            <person name="Neiman D."/>
            <person name="Pearson M."/>
            <person name="Roberts A."/>
            <person name="Saif S."/>
            <person name="Shea T."/>
            <person name="Shenoy N."/>
            <person name="Sisk P."/>
            <person name="Stolte C."/>
            <person name="Sykes S."/>
            <person name="White J."/>
            <person name="Yandava C."/>
            <person name="Haas B."/>
            <person name="Henn M.R."/>
            <person name="Nusbaum C."/>
            <person name="Birren B."/>
        </authorList>
    </citation>
    <scope>NUCLEOTIDE SEQUENCE [LARGE SCALE GENOMIC DNA]</scope>
</reference>
<dbReference type="AlphaFoldDB" id="A0A1S0TNJ7"/>
<protein>
    <submittedName>
        <fullName evidence="1">Uncharacterized protein</fullName>
    </submittedName>
</protein>
<gene>
    <name evidence="1" type="ORF">LOAG_11137</name>
</gene>
<name>A0A1S0TNJ7_LOALO</name>
<accession>A0A1S0TNJ7</accession>
<dbReference type="InParanoid" id="A0A1S0TNJ7"/>
<dbReference type="KEGG" id="loa:LOAG_11137"/>
<evidence type="ECO:0000313" key="1">
    <source>
        <dbReference type="EMBL" id="EFO17362.1"/>
    </source>
</evidence>
<dbReference type="CTD" id="9948588"/>
<organism evidence="1">
    <name type="scientific">Loa loa</name>
    <name type="common">Eye worm</name>
    <name type="synonym">Filaria loa</name>
    <dbReference type="NCBI Taxonomy" id="7209"/>
    <lineage>
        <taxon>Eukaryota</taxon>
        <taxon>Metazoa</taxon>
        <taxon>Ecdysozoa</taxon>
        <taxon>Nematoda</taxon>
        <taxon>Chromadorea</taxon>
        <taxon>Rhabditida</taxon>
        <taxon>Spirurina</taxon>
        <taxon>Spiruromorpha</taxon>
        <taxon>Filarioidea</taxon>
        <taxon>Onchocercidae</taxon>
        <taxon>Loa</taxon>
    </lineage>
</organism>